<dbReference type="InterPro" id="IPR050266">
    <property type="entry name" value="AB_hydrolase_sf"/>
</dbReference>
<dbReference type="STRING" id="489703.SAMN04488038_103148"/>
<evidence type="ECO:0000313" key="4">
    <source>
        <dbReference type="Proteomes" id="UP000199233"/>
    </source>
</evidence>
<proteinExistence type="predicted"/>
<dbReference type="InterPro" id="IPR029058">
    <property type="entry name" value="AB_hydrolase_fold"/>
</dbReference>
<sequence length="296" mass="32768">MTDASSPDDYLLHTQPWQSQTGDGPLLRGRRRDGAGPLLHFLHGNGLCGGVYWPMLRRLGEHGLFCHDYEGHGASERPAQFSGTRALIRRIPQIIDEQIGAQPLIGIGHSFGGALSLRVAAAHPQRFRALVLLDPILLPPSAYFGLRLAATLRLNPMSRAARRRRAHWPTREAAYRHLHQRGIYRGWSDEAFAAFIEYAMREAADGGCELSCPGALEGAIFDHPVYPWRALPKLRCPTLILYGQDSYGFMAGAMRRAAHSNPLLQVEALPGGHCFMLEDPETSAARIRAFLAQHTP</sequence>
<protein>
    <submittedName>
        <fullName evidence="3">Pimeloyl-ACP methyl ester carboxylesterase</fullName>
    </submittedName>
</protein>
<gene>
    <name evidence="3" type="ORF">SAMN04488038_103148</name>
</gene>
<dbReference type="InterPro" id="IPR000073">
    <property type="entry name" value="AB_hydrolase_1"/>
</dbReference>
<dbReference type="EMBL" id="FOFS01000003">
    <property type="protein sequence ID" value="SEQ03600.1"/>
    <property type="molecule type" value="Genomic_DNA"/>
</dbReference>
<dbReference type="PANTHER" id="PTHR43798">
    <property type="entry name" value="MONOACYLGLYCEROL LIPASE"/>
    <property type="match status" value="1"/>
</dbReference>
<dbReference type="OrthoDB" id="5729753at2"/>
<organism evidence="3 4">
    <name type="scientific">Solimonas aquatica</name>
    <dbReference type="NCBI Taxonomy" id="489703"/>
    <lineage>
        <taxon>Bacteria</taxon>
        <taxon>Pseudomonadati</taxon>
        <taxon>Pseudomonadota</taxon>
        <taxon>Gammaproteobacteria</taxon>
        <taxon>Nevskiales</taxon>
        <taxon>Nevskiaceae</taxon>
        <taxon>Solimonas</taxon>
    </lineage>
</organism>
<name>A0A1H9CQU7_9GAMM</name>
<keyword evidence="4" id="KW-1185">Reference proteome</keyword>
<evidence type="ECO:0000259" key="2">
    <source>
        <dbReference type="Pfam" id="PF12697"/>
    </source>
</evidence>
<dbReference type="AlphaFoldDB" id="A0A1H9CQU7"/>
<reference evidence="3 4" key="1">
    <citation type="submission" date="2016-10" db="EMBL/GenBank/DDBJ databases">
        <authorList>
            <person name="de Groot N.N."/>
        </authorList>
    </citation>
    <scope>NUCLEOTIDE SEQUENCE [LARGE SCALE GENOMIC DNA]</scope>
    <source>
        <strain evidence="3 4">DSM 25927</strain>
    </source>
</reference>
<feature type="domain" description="AB hydrolase-1" evidence="2">
    <location>
        <begin position="41"/>
        <end position="284"/>
    </location>
</feature>
<feature type="region of interest" description="Disordered" evidence="1">
    <location>
        <begin position="1"/>
        <end position="26"/>
    </location>
</feature>
<dbReference type="Gene3D" id="3.40.50.1820">
    <property type="entry name" value="alpha/beta hydrolase"/>
    <property type="match status" value="1"/>
</dbReference>
<evidence type="ECO:0000256" key="1">
    <source>
        <dbReference type="SAM" id="MobiDB-lite"/>
    </source>
</evidence>
<dbReference type="Proteomes" id="UP000199233">
    <property type="component" value="Unassembled WGS sequence"/>
</dbReference>
<accession>A0A1H9CQU7</accession>
<evidence type="ECO:0000313" key="3">
    <source>
        <dbReference type="EMBL" id="SEQ03600.1"/>
    </source>
</evidence>
<dbReference type="SUPFAM" id="SSF53474">
    <property type="entry name" value="alpha/beta-Hydrolases"/>
    <property type="match status" value="1"/>
</dbReference>
<dbReference type="PRINTS" id="PR00111">
    <property type="entry name" value="ABHYDROLASE"/>
</dbReference>
<dbReference type="Pfam" id="PF12697">
    <property type="entry name" value="Abhydrolase_6"/>
    <property type="match status" value="1"/>
</dbReference>